<reference evidence="2" key="1">
    <citation type="submission" date="2018-05" db="EMBL/GenBank/DDBJ databases">
        <authorList>
            <person name="Lanie J.A."/>
            <person name="Ng W.-L."/>
            <person name="Kazmierczak K.M."/>
            <person name="Andrzejewski T.M."/>
            <person name="Davidsen T.M."/>
            <person name="Wayne K.J."/>
            <person name="Tettelin H."/>
            <person name="Glass J.I."/>
            <person name="Rusch D."/>
            <person name="Podicherti R."/>
            <person name="Tsui H.-C.T."/>
            <person name="Winkler M.E."/>
        </authorList>
    </citation>
    <scope>NUCLEOTIDE SEQUENCE</scope>
</reference>
<gene>
    <name evidence="2" type="ORF">METZ01_LOCUS316327</name>
</gene>
<evidence type="ECO:0008006" key="3">
    <source>
        <dbReference type="Google" id="ProtNLM"/>
    </source>
</evidence>
<feature type="non-terminal residue" evidence="2">
    <location>
        <position position="1"/>
    </location>
</feature>
<feature type="transmembrane region" description="Helical" evidence="1">
    <location>
        <begin position="20"/>
        <end position="39"/>
    </location>
</feature>
<keyword evidence="1" id="KW-0812">Transmembrane</keyword>
<accession>A0A382NQN3</accession>
<protein>
    <recommendedName>
        <fullName evidence="3">YutG/PgpA domain-containing protein</fullName>
    </recommendedName>
</protein>
<organism evidence="2">
    <name type="scientific">marine metagenome</name>
    <dbReference type="NCBI Taxonomy" id="408172"/>
    <lineage>
        <taxon>unclassified sequences</taxon>
        <taxon>metagenomes</taxon>
        <taxon>ecological metagenomes</taxon>
    </lineage>
</organism>
<evidence type="ECO:0000313" key="2">
    <source>
        <dbReference type="EMBL" id="SVC63473.1"/>
    </source>
</evidence>
<dbReference type="AlphaFoldDB" id="A0A382NQN3"/>
<proteinExistence type="predicted"/>
<evidence type="ECO:0000256" key="1">
    <source>
        <dbReference type="SAM" id="Phobius"/>
    </source>
</evidence>
<sequence length="46" mass="4712">VHFLAFGFGVGLLPKAPGTAGSVLGLLFAWLTFSIGLPWRIAIAGA</sequence>
<dbReference type="EMBL" id="UINC01102114">
    <property type="protein sequence ID" value="SVC63473.1"/>
    <property type="molecule type" value="Genomic_DNA"/>
</dbReference>
<keyword evidence="1" id="KW-0472">Membrane</keyword>
<feature type="non-terminal residue" evidence="2">
    <location>
        <position position="46"/>
    </location>
</feature>
<keyword evidence="1" id="KW-1133">Transmembrane helix</keyword>
<name>A0A382NQN3_9ZZZZ</name>